<dbReference type="EMBL" id="JACXIY010000036">
    <property type="protein sequence ID" value="MBD2871778.1"/>
    <property type="molecule type" value="Genomic_DNA"/>
</dbReference>
<evidence type="ECO:0000313" key="2">
    <source>
        <dbReference type="EMBL" id="MBD2871778.1"/>
    </source>
</evidence>
<dbReference type="InterPro" id="IPR056926">
    <property type="entry name" value="FLQE3_permease"/>
</dbReference>
<dbReference type="Proteomes" id="UP000632125">
    <property type="component" value="Unassembled WGS sequence"/>
</dbReference>
<dbReference type="Pfam" id="PF24686">
    <property type="entry name" value="FLQE3_permease"/>
    <property type="match status" value="1"/>
</dbReference>
<keyword evidence="3" id="KW-1185">Reference proteome</keyword>
<reference evidence="2" key="1">
    <citation type="submission" date="2020-09" db="EMBL/GenBank/DDBJ databases">
        <title>A novel bacterium of genus Paenibacillus, isolated from South China Sea.</title>
        <authorList>
            <person name="Huang H."/>
            <person name="Mo K."/>
            <person name="Hu Y."/>
        </authorList>
    </citation>
    <scope>NUCLEOTIDE SEQUENCE</scope>
    <source>
        <strain evidence="2">IB182493</strain>
    </source>
</reference>
<dbReference type="RefSeq" id="WP_190865889.1">
    <property type="nucleotide sequence ID" value="NZ_JACXIY010000036.1"/>
</dbReference>
<feature type="transmembrane region" description="Helical" evidence="1">
    <location>
        <begin position="148"/>
        <end position="168"/>
    </location>
</feature>
<feature type="transmembrane region" description="Helical" evidence="1">
    <location>
        <begin position="119"/>
        <end position="141"/>
    </location>
</feature>
<evidence type="ECO:0000313" key="3">
    <source>
        <dbReference type="Proteomes" id="UP000632125"/>
    </source>
</evidence>
<gene>
    <name evidence="2" type="ORF">IDH41_24680</name>
</gene>
<keyword evidence="1" id="KW-1133">Transmembrane helix</keyword>
<evidence type="ECO:0000256" key="1">
    <source>
        <dbReference type="SAM" id="Phobius"/>
    </source>
</evidence>
<keyword evidence="1" id="KW-0472">Membrane</keyword>
<feature type="transmembrane region" description="Helical" evidence="1">
    <location>
        <begin position="47"/>
        <end position="68"/>
    </location>
</feature>
<keyword evidence="1" id="KW-0812">Transmembrane</keyword>
<accession>A0A927CRY7</accession>
<organism evidence="2 3">
    <name type="scientific">Paenibacillus arenilitoris</name>
    <dbReference type="NCBI Taxonomy" id="2772299"/>
    <lineage>
        <taxon>Bacteria</taxon>
        <taxon>Bacillati</taxon>
        <taxon>Bacillota</taxon>
        <taxon>Bacilli</taxon>
        <taxon>Bacillales</taxon>
        <taxon>Paenibacillaceae</taxon>
        <taxon>Paenibacillus</taxon>
    </lineage>
</organism>
<dbReference type="AlphaFoldDB" id="A0A927CRY7"/>
<feature type="transmembrane region" description="Helical" evidence="1">
    <location>
        <begin position="89"/>
        <end position="107"/>
    </location>
</feature>
<feature type="transmembrane region" description="Helical" evidence="1">
    <location>
        <begin position="200"/>
        <end position="218"/>
    </location>
</feature>
<protein>
    <submittedName>
        <fullName evidence="2">ABC transporter permease</fullName>
    </submittedName>
</protein>
<sequence>MRLLAAFLNDVRFQWRHRFYFVYLLVCSLYLLLLHAIPAAYKETVTVLLTFSDPSALGLIFAGGIVLLEKDQGIHVSLFVTPLRLREYLLGKSASLALLSTMAAWAIHGLSLGMPAAPALFTVGVALTSTLCTLLSIGIVVRTQSVNGFLLLTQLYALPLALPLLRLFEIGHPAWYAILPTNGSLLLIGSVYRSVTIMETVYSIAILWAGNVIVYFWAKRSIERHLLSGTERGKSDRC</sequence>
<comment type="caution">
    <text evidence="2">The sequence shown here is derived from an EMBL/GenBank/DDBJ whole genome shotgun (WGS) entry which is preliminary data.</text>
</comment>
<feature type="transmembrane region" description="Helical" evidence="1">
    <location>
        <begin position="20"/>
        <end position="41"/>
    </location>
</feature>
<name>A0A927CRY7_9BACL</name>
<proteinExistence type="predicted"/>